<dbReference type="InterPro" id="IPR050510">
    <property type="entry name" value="Cation_transp_ATPase_P-type"/>
</dbReference>
<evidence type="ECO:0000256" key="1">
    <source>
        <dbReference type="ARBA" id="ARBA00004651"/>
    </source>
</evidence>
<dbReference type="KEGG" id="nti:DNFV4_04334"/>
<dbReference type="SMART" id="SM00831">
    <property type="entry name" value="Cation_ATPase_N"/>
    <property type="match status" value="1"/>
</dbReference>
<feature type="transmembrane region" description="Helical" evidence="11">
    <location>
        <begin position="67"/>
        <end position="85"/>
    </location>
</feature>
<dbReference type="Pfam" id="PF00689">
    <property type="entry name" value="Cation_ATPase_C"/>
    <property type="match status" value="1"/>
</dbReference>
<feature type="region of interest" description="Disordered" evidence="10">
    <location>
        <begin position="930"/>
        <end position="949"/>
    </location>
</feature>
<feature type="transmembrane region" description="Helical" evidence="11">
    <location>
        <begin position="862"/>
        <end position="884"/>
    </location>
</feature>
<dbReference type="Gene3D" id="2.70.150.10">
    <property type="entry name" value="Calcium-transporting ATPase, cytoplasmic transduction domain A"/>
    <property type="match status" value="1"/>
</dbReference>
<sequence length="949" mass="102865">MSSSAGLHQISATDVAALETADVYRRLESSPAGLAPDEVPRRIQRYGTNSLEVSRETPWSLRLLRQLTHFLALLLWIAALLAFIADTMRPGEGMAPLGWAIVGVILLNAGFAFWQEYRAERAVASLHSLLPSTAWVIRMGQPQQVPRDEVVPGDVLLLDEGEQVPADARLVEATGLRVDNSALTGEATPKRCTAAASRAAHPLDSPNLVFAGTSVLAGHGRAVVYATGMATEFGRIAHLATTVEPELSPLQKEIVRVTRVIALISLAMGLLVFALGLTMNLGFWISAIFGIGIIAANVPEGLLPTVTLALAMGSQRMAKRKALIKHLPSVETLGCATVICTDKTGTLTENRMRVGCLYVNDLAMESREGLLLVKDHLPSTADPRQLGPLIQAMALCHNAKRVRQTGGRIVWTGDPTEVALVEFLDDHGVLPHQLPGRMGELPFDADRKRMATLHWINGRLTAYVKGAPESVLALCSHVGQNDERAALTPDERRKILVQSRAFAQQAYRVLAVAMREIVPDDKRLDIETVEQNLTFLGLVAMMDPPHREVPEAIARCRRAGVRVIMITGDHPLTAEAIARKIGLAPSSPALLPDAFVPVVEGAQVESMSEEALRGLLTPARPGQPEPVFARMAPRHKMRVVSTLKEMGEVVAVTGDGVNDAPALKKADIGIAMGVAGTDVAKDTADMILLDDNFATIVNAIEEGRTVYANIRKFCTYVLSSNVPEIVPYLGYGLVGIPLAITVPQILAVDLGTDIVPALALGSEPPHQSVMDQPPRPRTERLMNGALLLRAYLFLGLLESLVALGAFFWFLHVQGWAWGDPLPWSAPLYKQATAVTLAAIVMSQVANVFACRSDQVSSFRLGLWTNPLLWLGIVVELTLLALIVYSPWGQAVFATQAIPFWVWPVLVLGALGLLLAEELRKLVRRRWRPVTTGDDGRLSQSERDGPRAFA</sequence>
<dbReference type="InterPro" id="IPR023214">
    <property type="entry name" value="HAD_sf"/>
</dbReference>
<evidence type="ECO:0000313" key="14">
    <source>
        <dbReference type="Proteomes" id="UP001179121"/>
    </source>
</evidence>
<feature type="transmembrane region" description="Helical" evidence="11">
    <location>
        <begin position="283"/>
        <end position="311"/>
    </location>
</feature>
<dbReference type="GO" id="GO:0016887">
    <property type="term" value="F:ATP hydrolysis activity"/>
    <property type="evidence" value="ECO:0007669"/>
    <property type="project" value="InterPro"/>
</dbReference>
<dbReference type="InterPro" id="IPR023298">
    <property type="entry name" value="ATPase_P-typ_TM_dom_sf"/>
</dbReference>
<dbReference type="PROSITE" id="PS00154">
    <property type="entry name" value="ATPASE_E1_E2"/>
    <property type="match status" value="1"/>
</dbReference>
<dbReference type="GO" id="GO:0005524">
    <property type="term" value="F:ATP binding"/>
    <property type="evidence" value="ECO:0007669"/>
    <property type="project" value="UniProtKB-KW"/>
</dbReference>
<dbReference type="PANTHER" id="PTHR43294:SF21">
    <property type="entry name" value="CATION TRANSPORTING ATPASE"/>
    <property type="match status" value="1"/>
</dbReference>
<evidence type="ECO:0000256" key="3">
    <source>
        <dbReference type="ARBA" id="ARBA00022475"/>
    </source>
</evidence>
<evidence type="ECO:0000256" key="4">
    <source>
        <dbReference type="ARBA" id="ARBA00022692"/>
    </source>
</evidence>
<dbReference type="InterPro" id="IPR044492">
    <property type="entry name" value="P_typ_ATPase_HD_dom"/>
</dbReference>
<feature type="transmembrane region" description="Helical" evidence="11">
    <location>
        <begin position="97"/>
        <end position="114"/>
    </location>
</feature>
<dbReference type="InterPro" id="IPR004014">
    <property type="entry name" value="ATPase_P-typ_cation-transptr_N"/>
</dbReference>
<dbReference type="SUPFAM" id="SSF81660">
    <property type="entry name" value="Metal cation-transporting ATPase, ATP-binding domain N"/>
    <property type="match status" value="1"/>
</dbReference>
<keyword evidence="14" id="KW-1185">Reference proteome</keyword>
<dbReference type="PRINTS" id="PR00121">
    <property type="entry name" value="NAKATPASE"/>
</dbReference>
<keyword evidence="6" id="KW-0067">ATP-binding</keyword>
<dbReference type="AlphaFoldDB" id="A0AA86N3B3"/>
<dbReference type="NCBIfam" id="TIGR01494">
    <property type="entry name" value="ATPase_P-type"/>
    <property type="match status" value="2"/>
</dbReference>
<dbReference type="Proteomes" id="UP001179121">
    <property type="component" value="Chromosome"/>
</dbReference>
<keyword evidence="3" id="KW-1003">Cell membrane</keyword>
<evidence type="ECO:0000259" key="12">
    <source>
        <dbReference type="SMART" id="SM00831"/>
    </source>
</evidence>
<dbReference type="InterPro" id="IPR008250">
    <property type="entry name" value="ATPase_P-typ_transduc_dom_A_sf"/>
</dbReference>
<evidence type="ECO:0000256" key="11">
    <source>
        <dbReference type="SAM" id="Phobius"/>
    </source>
</evidence>
<dbReference type="Pfam" id="PF00690">
    <property type="entry name" value="Cation_ATPase_N"/>
    <property type="match status" value="1"/>
</dbReference>
<dbReference type="SUPFAM" id="SSF81665">
    <property type="entry name" value="Calcium ATPase, transmembrane domain M"/>
    <property type="match status" value="1"/>
</dbReference>
<protein>
    <submittedName>
        <fullName evidence="13">ATPase</fullName>
    </submittedName>
</protein>
<gene>
    <name evidence="13" type="ORF">DNFV4_04334</name>
</gene>
<dbReference type="FunFam" id="3.40.50.1000:FF:000028">
    <property type="entry name" value="Calcium-transporting P-type ATPase, putative"/>
    <property type="match status" value="1"/>
</dbReference>
<name>A0AA86N3B3_9BACT</name>
<evidence type="ECO:0000256" key="10">
    <source>
        <dbReference type="SAM" id="MobiDB-lite"/>
    </source>
</evidence>
<dbReference type="GO" id="GO:0005886">
    <property type="term" value="C:plasma membrane"/>
    <property type="evidence" value="ECO:0007669"/>
    <property type="project" value="UniProtKB-SubCell"/>
</dbReference>
<evidence type="ECO:0000256" key="7">
    <source>
        <dbReference type="ARBA" id="ARBA00022967"/>
    </source>
</evidence>
<dbReference type="Gene3D" id="1.20.1110.10">
    <property type="entry name" value="Calcium-transporting ATPase, transmembrane domain"/>
    <property type="match status" value="1"/>
</dbReference>
<dbReference type="SUPFAM" id="SSF81653">
    <property type="entry name" value="Calcium ATPase, transduction domain A"/>
    <property type="match status" value="1"/>
</dbReference>
<feature type="domain" description="Cation-transporting P-type ATPase N-terminal" evidence="12">
    <location>
        <begin position="14"/>
        <end position="87"/>
    </location>
</feature>
<dbReference type="Pfam" id="PF00122">
    <property type="entry name" value="E1-E2_ATPase"/>
    <property type="match status" value="1"/>
</dbReference>
<comment type="subcellular location">
    <subcellularLocation>
        <location evidence="1">Cell membrane</location>
        <topology evidence="1">Multi-pass membrane protein</topology>
    </subcellularLocation>
</comment>
<dbReference type="InterPro" id="IPR018303">
    <property type="entry name" value="ATPase_P-typ_P_site"/>
</dbReference>
<dbReference type="Gene3D" id="3.40.1110.10">
    <property type="entry name" value="Calcium-transporting ATPase, cytoplasmic domain N"/>
    <property type="match status" value="1"/>
</dbReference>
<feature type="transmembrane region" description="Helical" evidence="11">
    <location>
        <begin position="786"/>
        <end position="810"/>
    </location>
</feature>
<keyword evidence="5" id="KW-0547">Nucleotide-binding</keyword>
<dbReference type="SFLD" id="SFLDF00027">
    <property type="entry name" value="p-type_atpase"/>
    <property type="match status" value="1"/>
</dbReference>
<dbReference type="PRINTS" id="PR00119">
    <property type="entry name" value="CATATPASE"/>
</dbReference>
<dbReference type="EMBL" id="OX365700">
    <property type="protein sequence ID" value="CAI4033892.1"/>
    <property type="molecule type" value="Genomic_DNA"/>
</dbReference>
<keyword evidence="9 11" id="KW-0472">Membrane</keyword>
<dbReference type="SFLD" id="SFLDG00002">
    <property type="entry name" value="C1.7:_P-type_atpase_like"/>
    <property type="match status" value="1"/>
</dbReference>
<comment type="similarity">
    <text evidence="2">Belongs to the cation transport ATPase (P-type) (TC 3.A.3) family. Type IIA subfamily.</text>
</comment>
<organism evidence="13 14">
    <name type="scientific">Nitrospira tepida</name>
    <dbReference type="NCBI Taxonomy" id="2973512"/>
    <lineage>
        <taxon>Bacteria</taxon>
        <taxon>Pseudomonadati</taxon>
        <taxon>Nitrospirota</taxon>
        <taxon>Nitrospiria</taxon>
        <taxon>Nitrospirales</taxon>
        <taxon>Nitrospiraceae</taxon>
        <taxon>Nitrospira</taxon>
    </lineage>
</organism>
<dbReference type="SFLD" id="SFLDS00003">
    <property type="entry name" value="Haloacid_Dehalogenase"/>
    <property type="match status" value="1"/>
</dbReference>
<feature type="transmembrane region" description="Helical" evidence="11">
    <location>
        <begin position="260"/>
        <end position="277"/>
    </location>
</feature>
<evidence type="ECO:0000313" key="13">
    <source>
        <dbReference type="EMBL" id="CAI4033892.1"/>
    </source>
</evidence>
<keyword evidence="4 11" id="KW-0812">Transmembrane</keyword>
<evidence type="ECO:0000256" key="2">
    <source>
        <dbReference type="ARBA" id="ARBA00005675"/>
    </source>
</evidence>
<feature type="transmembrane region" description="Helical" evidence="11">
    <location>
        <begin position="830"/>
        <end position="850"/>
    </location>
</feature>
<evidence type="ECO:0000256" key="9">
    <source>
        <dbReference type="ARBA" id="ARBA00023136"/>
    </source>
</evidence>
<dbReference type="InterPro" id="IPR023299">
    <property type="entry name" value="ATPase_P-typ_cyto_dom_N"/>
</dbReference>
<evidence type="ECO:0000256" key="8">
    <source>
        <dbReference type="ARBA" id="ARBA00022989"/>
    </source>
</evidence>
<dbReference type="InterPro" id="IPR036412">
    <property type="entry name" value="HAD-like_sf"/>
</dbReference>
<reference evidence="13" key="1">
    <citation type="submission" date="2022-10" db="EMBL/GenBank/DDBJ databases">
        <authorList>
            <person name="Koch H."/>
        </authorList>
    </citation>
    <scope>NUCLEOTIDE SEQUENCE</scope>
    <source>
        <strain evidence="13">DNF</strain>
    </source>
</reference>
<keyword evidence="8 11" id="KW-1133">Transmembrane helix</keyword>
<evidence type="ECO:0000256" key="5">
    <source>
        <dbReference type="ARBA" id="ARBA00022741"/>
    </source>
</evidence>
<feature type="transmembrane region" description="Helical" evidence="11">
    <location>
        <begin position="896"/>
        <end position="915"/>
    </location>
</feature>
<evidence type="ECO:0000256" key="6">
    <source>
        <dbReference type="ARBA" id="ARBA00022840"/>
    </source>
</evidence>
<feature type="compositionally biased region" description="Basic and acidic residues" evidence="10">
    <location>
        <begin position="933"/>
        <end position="949"/>
    </location>
</feature>
<dbReference type="Pfam" id="PF13246">
    <property type="entry name" value="Cation_ATPase"/>
    <property type="match status" value="1"/>
</dbReference>
<dbReference type="Gene3D" id="3.40.50.1000">
    <property type="entry name" value="HAD superfamily/HAD-like"/>
    <property type="match status" value="1"/>
</dbReference>
<proteinExistence type="inferred from homology"/>
<dbReference type="InterPro" id="IPR006068">
    <property type="entry name" value="ATPase_P-typ_cation-transptr_C"/>
</dbReference>
<keyword evidence="7" id="KW-1278">Translocase</keyword>
<dbReference type="InterPro" id="IPR059000">
    <property type="entry name" value="ATPase_P-type_domA"/>
</dbReference>
<dbReference type="SUPFAM" id="SSF56784">
    <property type="entry name" value="HAD-like"/>
    <property type="match status" value="1"/>
</dbReference>
<accession>A0AA86N3B3</accession>
<dbReference type="PANTHER" id="PTHR43294">
    <property type="entry name" value="SODIUM/POTASSIUM-TRANSPORTING ATPASE SUBUNIT ALPHA"/>
    <property type="match status" value="1"/>
</dbReference>
<dbReference type="InterPro" id="IPR001757">
    <property type="entry name" value="P_typ_ATPase"/>
</dbReference>